<sequence>MMKEELGTEEAVIQKMISHPKGGYPSCIAVKSCREKCRKHAAKHYHLAMHVFGLRAQATPLWSRRKFSPEPTDRFSTVRLDNSSVVEQDCVNDIGPTPFQQHFGDLITKRAGLWSSLLLGDLGRHGTGPIYQKRSLKHQRAPKRPTRVQ</sequence>
<accession>A0AAD9CSU8</accession>
<gene>
    <name evidence="2" type="ORF">KUDE01_009118</name>
</gene>
<evidence type="ECO:0000313" key="2">
    <source>
        <dbReference type="EMBL" id="KAK1906722.1"/>
    </source>
</evidence>
<name>A0AAD9CSU8_DISEL</name>
<comment type="caution">
    <text evidence="2">The sequence shown here is derived from an EMBL/GenBank/DDBJ whole genome shotgun (WGS) entry which is preliminary data.</text>
</comment>
<dbReference type="AlphaFoldDB" id="A0AAD9CSU8"/>
<evidence type="ECO:0000256" key="1">
    <source>
        <dbReference type="SAM" id="MobiDB-lite"/>
    </source>
</evidence>
<protein>
    <submittedName>
        <fullName evidence="2">Formamidopyrimidine-DNA glycosylase</fullName>
    </submittedName>
</protein>
<feature type="compositionally biased region" description="Basic residues" evidence="1">
    <location>
        <begin position="134"/>
        <end position="149"/>
    </location>
</feature>
<organism evidence="2 3">
    <name type="scientific">Dissostichus eleginoides</name>
    <name type="common">Patagonian toothfish</name>
    <name type="synonym">Dissostichus amissus</name>
    <dbReference type="NCBI Taxonomy" id="100907"/>
    <lineage>
        <taxon>Eukaryota</taxon>
        <taxon>Metazoa</taxon>
        <taxon>Chordata</taxon>
        <taxon>Craniata</taxon>
        <taxon>Vertebrata</taxon>
        <taxon>Euteleostomi</taxon>
        <taxon>Actinopterygii</taxon>
        <taxon>Neopterygii</taxon>
        <taxon>Teleostei</taxon>
        <taxon>Neoteleostei</taxon>
        <taxon>Acanthomorphata</taxon>
        <taxon>Eupercaria</taxon>
        <taxon>Perciformes</taxon>
        <taxon>Notothenioidei</taxon>
        <taxon>Nototheniidae</taxon>
        <taxon>Dissostichus</taxon>
    </lineage>
</organism>
<dbReference type="EMBL" id="JASDAP010000001">
    <property type="protein sequence ID" value="KAK1906722.1"/>
    <property type="molecule type" value="Genomic_DNA"/>
</dbReference>
<reference evidence="2" key="1">
    <citation type="submission" date="2023-04" db="EMBL/GenBank/DDBJ databases">
        <title>Chromosome-level genome of Chaenocephalus aceratus.</title>
        <authorList>
            <person name="Park H."/>
        </authorList>
    </citation>
    <scope>NUCLEOTIDE SEQUENCE</scope>
    <source>
        <strain evidence="2">DE</strain>
        <tissue evidence="2">Muscle</tissue>
    </source>
</reference>
<evidence type="ECO:0000313" key="3">
    <source>
        <dbReference type="Proteomes" id="UP001228049"/>
    </source>
</evidence>
<feature type="region of interest" description="Disordered" evidence="1">
    <location>
        <begin position="129"/>
        <end position="149"/>
    </location>
</feature>
<keyword evidence="3" id="KW-1185">Reference proteome</keyword>
<proteinExistence type="predicted"/>
<dbReference type="Proteomes" id="UP001228049">
    <property type="component" value="Unassembled WGS sequence"/>
</dbReference>